<dbReference type="CDD" id="cd00609">
    <property type="entry name" value="AAT_like"/>
    <property type="match status" value="1"/>
</dbReference>
<proteinExistence type="inferred from homology"/>
<accession>A0ABC9SQY1</accession>
<dbReference type="InterPro" id="IPR015421">
    <property type="entry name" value="PyrdxlP-dep_Trfase_major"/>
</dbReference>
<evidence type="ECO:0000256" key="6">
    <source>
        <dbReference type="ARBA" id="ARBA00022679"/>
    </source>
</evidence>
<dbReference type="SUPFAM" id="SSF53383">
    <property type="entry name" value="PLP-dependent transferases"/>
    <property type="match status" value="1"/>
</dbReference>
<comment type="cofactor">
    <cofactor evidence="1">
        <name>pyridoxal 5'-phosphate</name>
        <dbReference type="ChEBI" id="CHEBI:597326"/>
    </cofactor>
</comment>
<evidence type="ECO:0000259" key="11">
    <source>
        <dbReference type="PROSITE" id="PS50949"/>
    </source>
</evidence>
<dbReference type="InterPro" id="IPR004839">
    <property type="entry name" value="Aminotransferase_I/II_large"/>
</dbReference>
<dbReference type="InterPro" id="IPR015424">
    <property type="entry name" value="PyrdxlP-dep_Trfase"/>
</dbReference>
<organism evidence="12 13">
    <name type="scientific">Bacillus cereus TIAC219</name>
    <dbReference type="NCBI Taxonomy" id="718222"/>
    <lineage>
        <taxon>Bacteria</taxon>
        <taxon>Bacillati</taxon>
        <taxon>Bacillota</taxon>
        <taxon>Bacilli</taxon>
        <taxon>Bacillales</taxon>
        <taxon>Bacillaceae</taxon>
        <taxon>Bacillus</taxon>
        <taxon>Bacillus cereus group</taxon>
    </lineage>
</organism>
<evidence type="ECO:0000256" key="9">
    <source>
        <dbReference type="ARBA" id="ARBA00023125"/>
    </source>
</evidence>
<comment type="similarity">
    <text evidence="2">In the C-terminal section; belongs to the class-I pyridoxal-phosphate-dependent aminotransferase family.</text>
</comment>
<dbReference type="Gene3D" id="3.90.1150.10">
    <property type="entry name" value="Aspartate Aminotransferase, domain 1"/>
    <property type="match status" value="1"/>
</dbReference>
<dbReference type="InterPro" id="IPR000524">
    <property type="entry name" value="Tscrpt_reg_HTH_GntR"/>
</dbReference>
<dbReference type="GO" id="GO:0003677">
    <property type="term" value="F:DNA binding"/>
    <property type="evidence" value="ECO:0007669"/>
    <property type="project" value="UniProtKB-KW"/>
</dbReference>
<sequence length="500" mass="56684">MHFEIQRNSEISLSKQIYLSIVDQIRSGFLQEGTQLPSIRTLTKQLKVSLVTVAKAYKKLEEDGFVTSIQGKGSFVNPERKKVVNRQPKVSPYNWQLSIQDYLPRSQFSRFHQVPEMIQLSSSMIDPRLFPNRFLEQEVQKIFVHNPRILSQYAEVQGDLELRHEMATYLKRTDITTYPDNILVTNGSQQGIGLIARTFIGPDDVVIMEAPTYPGAIDVFRGRGATVLTVPIDKDGMRIDILQSLCDKYKPKVIYTVPTFHNPTGVITTAKRRRQILDIAQSSNSIIIEDDPWNEIYFSKKPPVPIKSLDDSGHVIYLKGLSKTFAPGCRIGVLVASGSIFNRLLAAKANADLGSPLLTQKMILPFIKSEKSMEHIKKLRTALKLRRDLVLDLLSKYAPSEVSWYTPEGGLNLWISLPDWVDTNSILLEAQKKKVTFLPGSACYPVELENHHMRLSFSYMSEQELKEGVKVLCHIFHSVISAKTTHDNSPFFNYSMVPND</sequence>
<evidence type="ECO:0000256" key="5">
    <source>
        <dbReference type="ARBA" id="ARBA00022576"/>
    </source>
</evidence>
<dbReference type="AlphaFoldDB" id="A0ABC9SQY1"/>
<keyword evidence="5" id="KW-0032">Aminotransferase</keyword>
<reference evidence="12 13" key="1">
    <citation type="submission" date="2013-01" db="EMBL/GenBank/DDBJ databases">
        <title>The Genome Sequence of Bacillus cereus TIAC219.</title>
        <authorList>
            <consortium name="The Broad Institute Genome Sequencing Platform"/>
            <consortium name="The Broad Institute Genome Sequencing Center for Infectious Disease"/>
            <person name="Feldgarden M."/>
            <person name="Van der Auwera G.A."/>
            <person name="Mahillon J."/>
            <person name="Duprez V."/>
            <person name="Timmery S."/>
            <person name="Mattelet C."/>
            <person name="Dierick K."/>
            <person name="Sun M."/>
            <person name="Yu Z."/>
            <person name="Zhu L."/>
            <person name="Hu X."/>
            <person name="Shank E.B."/>
            <person name="Swiecicka I."/>
            <person name="Hansen B.M."/>
            <person name="Andrup L."/>
            <person name="Walker B."/>
            <person name="Young S.K."/>
            <person name="Zeng Q."/>
            <person name="Gargeya S."/>
            <person name="Fitzgerald M."/>
            <person name="Haas B."/>
            <person name="Abouelleil A."/>
            <person name="Alvarado L."/>
            <person name="Arachchi H.M."/>
            <person name="Berlin A.M."/>
            <person name="Chapman S.B."/>
            <person name="Dewar J."/>
            <person name="Goldberg J."/>
            <person name="Griggs A."/>
            <person name="Gujja S."/>
            <person name="Hansen M."/>
            <person name="Howarth C."/>
            <person name="Imamovic A."/>
            <person name="Larimer J."/>
            <person name="McCowan C."/>
            <person name="Murphy C."/>
            <person name="Neiman D."/>
            <person name="Pearson M."/>
            <person name="Priest M."/>
            <person name="Roberts A."/>
            <person name="Saif S."/>
            <person name="Shea T."/>
            <person name="Sisk P."/>
            <person name="Sykes S."/>
            <person name="Wortman J."/>
            <person name="Nusbaum C."/>
            <person name="Birren B."/>
        </authorList>
    </citation>
    <scope>NUCLEOTIDE SEQUENCE [LARGE SCALE GENOMIC DNA]</scope>
    <source>
        <strain evidence="12 13">TIAC219</strain>
    </source>
</reference>
<evidence type="ECO:0000256" key="2">
    <source>
        <dbReference type="ARBA" id="ARBA00005384"/>
    </source>
</evidence>
<dbReference type="InterPro" id="IPR015422">
    <property type="entry name" value="PyrdxlP-dep_Trfase_small"/>
</dbReference>
<keyword evidence="7" id="KW-0663">Pyridoxal phosphate</keyword>
<name>A0ABC9SQY1_BACCE</name>
<evidence type="ECO:0000313" key="13">
    <source>
        <dbReference type="Proteomes" id="UP000014060"/>
    </source>
</evidence>
<dbReference type="PANTHER" id="PTHR46577:SF1">
    <property type="entry name" value="HTH-TYPE TRANSCRIPTIONAL REGULATORY PROTEIN GABR"/>
    <property type="match status" value="1"/>
</dbReference>
<dbReference type="GO" id="GO:0008483">
    <property type="term" value="F:transaminase activity"/>
    <property type="evidence" value="ECO:0007669"/>
    <property type="project" value="UniProtKB-KW"/>
</dbReference>
<dbReference type="Pfam" id="PF00155">
    <property type="entry name" value="Aminotran_1_2"/>
    <property type="match status" value="1"/>
</dbReference>
<dbReference type="PANTHER" id="PTHR46577">
    <property type="entry name" value="HTH-TYPE TRANSCRIPTIONAL REGULATORY PROTEIN GABR"/>
    <property type="match status" value="1"/>
</dbReference>
<dbReference type="Gene3D" id="3.40.640.10">
    <property type="entry name" value="Type I PLP-dependent aspartate aminotransferase-like (Major domain)"/>
    <property type="match status" value="1"/>
</dbReference>
<dbReference type="SUPFAM" id="SSF46785">
    <property type="entry name" value="Winged helix' DNA-binding domain"/>
    <property type="match status" value="1"/>
</dbReference>
<dbReference type="CDD" id="cd07377">
    <property type="entry name" value="WHTH_GntR"/>
    <property type="match status" value="1"/>
</dbReference>
<evidence type="ECO:0000256" key="1">
    <source>
        <dbReference type="ARBA" id="ARBA00001933"/>
    </source>
</evidence>
<feature type="domain" description="HTH gntR-type" evidence="11">
    <location>
        <begin position="11"/>
        <end position="79"/>
    </location>
</feature>
<comment type="subunit">
    <text evidence="4">Homodimer.</text>
</comment>
<evidence type="ECO:0000256" key="8">
    <source>
        <dbReference type="ARBA" id="ARBA00023015"/>
    </source>
</evidence>
<dbReference type="InterPro" id="IPR036390">
    <property type="entry name" value="WH_DNA-bd_sf"/>
</dbReference>
<dbReference type="Gene3D" id="1.10.10.10">
    <property type="entry name" value="Winged helix-like DNA-binding domain superfamily/Winged helix DNA-binding domain"/>
    <property type="match status" value="1"/>
</dbReference>
<dbReference type="Pfam" id="PF00392">
    <property type="entry name" value="GntR"/>
    <property type="match status" value="1"/>
</dbReference>
<keyword evidence="6" id="KW-0808">Transferase</keyword>
<protein>
    <recommendedName>
        <fullName evidence="11">HTH gntR-type domain-containing protein</fullName>
    </recommendedName>
</protein>
<dbReference type="EMBL" id="AHCJ01000080">
    <property type="protein sequence ID" value="EOQ58097.1"/>
    <property type="molecule type" value="Genomic_DNA"/>
</dbReference>
<dbReference type="Proteomes" id="UP000014060">
    <property type="component" value="Unassembled WGS sequence"/>
</dbReference>
<evidence type="ECO:0000256" key="7">
    <source>
        <dbReference type="ARBA" id="ARBA00022898"/>
    </source>
</evidence>
<gene>
    <name evidence="12" type="ORF">IAY_03725</name>
</gene>
<keyword evidence="10" id="KW-0804">Transcription</keyword>
<keyword evidence="8" id="KW-0805">Transcription regulation</keyword>
<comment type="similarity">
    <text evidence="3">Belongs to the class-I pyridoxal-phosphate-dependent aminotransferase family.</text>
</comment>
<dbReference type="InterPro" id="IPR051446">
    <property type="entry name" value="HTH_trans_reg/aminotransferase"/>
</dbReference>
<dbReference type="PROSITE" id="PS50949">
    <property type="entry name" value="HTH_GNTR"/>
    <property type="match status" value="1"/>
</dbReference>
<evidence type="ECO:0000313" key="12">
    <source>
        <dbReference type="EMBL" id="EOQ58097.1"/>
    </source>
</evidence>
<evidence type="ECO:0000256" key="4">
    <source>
        <dbReference type="ARBA" id="ARBA00011738"/>
    </source>
</evidence>
<evidence type="ECO:0000256" key="10">
    <source>
        <dbReference type="ARBA" id="ARBA00023163"/>
    </source>
</evidence>
<dbReference type="RefSeq" id="WP_000545350.1">
    <property type="nucleotide sequence ID" value="NZ_KB976012.1"/>
</dbReference>
<dbReference type="InterPro" id="IPR036388">
    <property type="entry name" value="WH-like_DNA-bd_sf"/>
</dbReference>
<evidence type="ECO:0000256" key="3">
    <source>
        <dbReference type="ARBA" id="ARBA00007441"/>
    </source>
</evidence>
<keyword evidence="9" id="KW-0238">DNA-binding</keyword>
<comment type="caution">
    <text evidence="12">The sequence shown here is derived from an EMBL/GenBank/DDBJ whole genome shotgun (WGS) entry which is preliminary data.</text>
</comment>
<dbReference type="FunFam" id="3.40.640.10:FF:000053">
    <property type="entry name" value="Aminotransferase, class I"/>
    <property type="match status" value="1"/>
</dbReference>
<dbReference type="SMART" id="SM00345">
    <property type="entry name" value="HTH_GNTR"/>
    <property type="match status" value="1"/>
</dbReference>